<gene>
    <name evidence="2" type="ORF">AB675_3528</name>
</gene>
<evidence type="ECO:0008006" key="4">
    <source>
        <dbReference type="Google" id="ProtNLM"/>
    </source>
</evidence>
<keyword evidence="3" id="KW-1185">Reference proteome</keyword>
<accession>A0A0N0NLU2</accession>
<evidence type="ECO:0000313" key="2">
    <source>
        <dbReference type="EMBL" id="KPI39578.1"/>
    </source>
</evidence>
<comment type="caution">
    <text evidence="2">The sequence shown here is derived from an EMBL/GenBank/DDBJ whole genome shotgun (WGS) entry which is preliminary data.</text>
</comment>
<reference evidence="2 3" key="1">
    <citation type="submission" date="2015-06" db="EMBL/GenBank/DDBJ databases">
        <title>Draft genome of the ant-associated black yeast Phialophora attae CBS 131958.</title>
        <authorList>
            <person name="Moreno L.F."/>
            <person name="Stielow B.J."/>
            <person name="de Hoog S."/>
            <person name="Vicente V.A."/>
            <person name="Weiss V.A."/>
            <person name="de Vries M."/>
            <person name="Cruz L.M."/>
            <person name="Souza E.M."/>
        </authorList>
    </citation>
    <scope>NUCLEOTIDE SEQUENCE [LARGE SCALE GENOMIC DNA]</scope>
    <source>
        <strain evidence="2 3">CBS 131958</strain>
    </source>
</reference>
<dbReference type="Proteomes" id="UP000038010">
    <property type="component" value="Unassembled WGS sequence"/>
</dbReference>
<dbReference type="AlphaFoldDB" id="A0A0N0NLU2"/>
<proteinExistence type="predicted"/>
<feature type="region of interest" description="Disordered" evidence="1">
    <location>
        <begin position="238"/>
        <end position="275"/>
    </location>
</feature>
<feature type="compositionally biased region" description="Basic and acidic residues" evidence="1">
    <location>
        <begin position="265"/>
        <end position="275"/>
    </location>
</feature>
<protein>
    <recommendedName>
        <fullName evidence="4">Phospholipid scramblase</fullName>
    </recommendedName>
</protein>
<dbReference type="OrthoDB" id="4725912at2759"/>
<organism evidence="2 3">
    <name type="scientific">Cyphellophora attinorum</name>
    <dbReference type="NCBI Taxonomy" id="1664694"/>
    <lineage>
        <taxon>Eukaryota</taxon>
        <taxon>Fungi</taxon>
        <taxon>Dikarya</taxon>
        <taxon>Ascomycota</taxon>
        <taxon>Pezizomycotina</taxon>
        <taxon>Eurotiomycetes</taxon>
        <taxon>Chaetothyriomycetidae</taxon>
        <taxon>Chaetothyriales</taxon>
        <taxon>Cyphellophoraceae</taxon>
        <taxon>Cyphellophora</taxon>
    </lineage>
</organism>
<sequence length="275" mass="30952">MEFSNDIPPPSYQGKAKSDYRVFNVNYKWRKSQGLITEPGAEHPTYIIDCSNWKMRYRFRRGPSVSGLPVSDDTKISDQQLEGNETDVVGDGSTQAFRIDCPLHINGRALTLSAASKLQTKYNYTSYAYATDPNKPAVMQWFGKSMVKWFDFDLTDEAGNKVARYYTNYAGIKRIGTIEMFGPKAHDQLAADEVVVTSVMMAFVMMWRVSNMVPLVGAITSRSGKSYKVSEQEALEEERKNLAAHGGEGSTDFLNPYAENIDNPDPYRKSSEVVR</sequence>
<name>A0A0N0NLU2_9EURO</name>
<evidence type="ECO:0000313" key="3">
    <source>
        <dbReference type="Proteomes" id="UP000038010"/>
    </source>
</evidence>
<dbReference type="VEuPathDB" id="FungiDB:AB675_3528"/>
<dbReference type="RefSeq" id="XP_017999541.1">
    <property type="nucleotide sequence ID" value="XM_018143586.1"/>
</dbReference>
<dbReference type="EMBL" id="LFJN01000014">
    <property type="protein sequence ID" value="KPI39578.1"/>
    <property type="molecule type" value="Genomic_DNA"/>
</dbReference>
<dbReference type="GeneID" id="28735466"/>
<evidence type="ECO:0000256" key="1">
    <source>
        <dbReference type="SAM" id="MobiDB-lite"/>
    </source>
</evidence>